<name>I3C3K6_9FLAO</name>
<sequence length="320" mass="36325">MSGNKTKIGLGLAALGRPEYINVNNSVVDNKSEKAFKNNAFEVLDQAYKLGIRYFDTAPSYGKGEAFLYEWNVKHGYTDVVLGTKWGYTYMADWELGYAGKHEIKEHSLSKLTEQWEVSKVLLPQLKYYQIHSATLESGVLFNKDVLVKLSKLKREFGLKIGLTSSGINQSEVIKTALSLEIDGLELFDSFQVTYNIFEQSVFNILKDAIKKQKTVIIKEALANGRVFKNESYPHYSDLYELLKTLSIKYNVGLDAIALRYVMDSIEPSIVLSGASSKSQLIDNLKAYTFELSEAEIALLTKHKIAVNEYWEERAKLDWH</sequence>
<dbReference type="eggNOG" id="COG0667">
    <property type="taxonomic scope" value="Bacteria"/>
</dbReference>
<evidence type="ECO:0000313" key="2">
    <source>
        <dbReference type="EMBL" id="EIJ38199.1"/>
    </source>
</evidence>
<protein>
    <submittedName>
        <fullName evidence="2">Putative oxidoreductase, aryl-alcohol dehydrogenase like protein</fullName>
    </submittedName>
</protein>
<dbReference type="RefSeq" id="WP_008611344.1">
    <property type="nucleotide sequence ID" value="NZ_JH651379.1"/>
</dbReference>
<evidence type="ECO:0000313" key="3">
    <source>
        <dbReference type="Proteomes" id="UP000004690"/>
    </source>
</evidence>
<gene>
    <name evidence="2" type="ORF">JoomaDRAFT_1180</name>
</gene>
<dbReference type="EMBL" id="JH651379">
    <property type="protein sequence ID" value="EIJ38199.1"/>
    <property type="molecule type" value="Genomic_DNA"/>
</dbReference>
<dbReference type="InterPro" id="IPR036812">
    <property type="entry name" value="NAD(P)_OxRdtase_dom_sf"/>
</dbReference>
<dbReference type="Proteomes" id="UP000004690">
    <property type="component" value="Unassembled WGS sequence"/>
</dbReference>
<dbReference type="SUPFAM" id="SSF51430">
    <property type="entry name" value="NAD(P)-linked oxidoreductase"/>
    <property type="match status" value="1"/>
</dbReference>
<dbReference type="HOGENOM" id="CLU_073071_0_0_10"/>
<organism evidence="2 3">
    <name type="scientific">Galbibacter orientalis DSM 19592</name>
    <dbReference type="NCBI Taxonomy" id="926559"/>
    <lineage>
        <taxon>Bacteria</taxon>
        <taxon>Pseudomonadati</taxon>
        <taxon>Bacteroidota</taxon>
        <taxon>Flavobacteriia</taxon>
        <taxon>Flavobacteriales</taxon>
        <taxon>Flavobacteriaceae</taxon>
        <taxon>Galbibacter</taxon>
    </lineage>
</organism>
<dbReference type="AlphaFoldDB" id="I3C3K6"/>
<dbReference type="Gene3D" id="3.20.20.100">
    <property type="entry name" value="NADP-dependent oxidoreductase domain"/>
    <property type="match status" value="1"/>
</dbReference>
<reference evidence="2 3" key="1">
    <citation type="submission" date="2012-02" db="EMBL/GenBank/DDBJ databases">
        <title>Improved High-Quality Draft genome of Joostella marina DSM 19592.</title>
        <authorList>
            <consortium name="US DOE Joint Genome Institute (JGI-PGF)"/>
            <person name="Lucas S."/>
            <person name="Copeland A."/>
            <person name="Lapidus A."/>
            <person name="Bruce D."/>
            <person name="Goodwin L."/>
            <person name="Pitluck S."/>
            <person name="Peters L."/>
            <person name="Chertkov O."/>
            <person name="Ovchinnikova G."/>
            <person name="Kyrpides N."/>
            <person name="Mavromatis K."/>
            <person name="Detter J.C."/>
            <person name="Han C."/>
            <person name="Land M."/>
            <person name="Hauser L."/>
            <person name="Markowitz V."/>
            <person name="Cheng J.-F."/>
            <person name="Hugenholtz P."/>
            <person name="Woyke T."/>
            <person name="Wu D."/>
            <person name="Tindall B."/>
            <person name="Brambilla E."/>
            <person name="Klenk H.-P."/>
            <person name="Eisen J.A."/>
        </authorList>
    </citation>
    <scope>NUCLEOTIDE SEQUENCE [LARGE SCALE GENOMIC DNA]</scope>
    <source>
        <strain evidence="2 3">DSM 19592</strain>
    </source>
</reference>
<dbReference type="STRING" id="926559.JoomaDRAFT_1180"/>
<dbReference type="Pfam" id="PF00248">
    <property type="entry name" value="Aldo_ket_red"/>
    <property type="match status" value="1"/>
</dbReference>
<accession>I3C3K6</accession>
<keyword evidence="3" id="KW-1185">Reference proteome</keyword>
<dbReference type="PANTHER" id="PTHR43312">
    <property type="entry name" value="D-THREO-ALDOSE 1-DEHYDROGENASE"/>
    <property type="match status" value="1"/>
</dbReference>
<evidence type="ECO:0000259" key="1">
    <source>
        <dbReference type="Pfam" id="PF00248"/>
    </source>
</evidence>
<dbReference type="PANTHER" id="PTHR43312:SF1">
    <property type="entry name" value="NADP-DEPENDENT OXIDOREDUCTASE DOMAIN-CONTAINING PROTEIN"/>
    <property type="match status" value="1"/>
</dbReference>
<dbReference type="InterPro" id="IPR053135">
    <property type="entry name" value="AKR2_Oxidoreductase"/>
</dbReference>
<dbReference type="InterPro" id="IPR023210">
    <property type="entry name" value="NADP_OxRdtase_dom"/>
</dbReference>
<feature type="domain" description="NADP-dependent oxidoreductase" evidence="1">
    <location>
        <begin position="8"/>
        <end position="303"/>
    </location>
</feature>
<dbReference type="OrthoDB" id="9773828at2"/>
<proteinExistence type="predicted"/>